<feature type="compositionally biased region" description="Basic and acidic residues" evidence="2">
    <location>
        <begin position="56"/>
        <end position="65"/>
    </location>
</feature>
<dbReference type="Pfam" id="PF24994">
    <property type="entry name" value="GIL1_IRKI_C"/>
    <property type="match status" value="1"/>
</dbReference>
<evidence type="ECO:0000259" key="4">
    <source>
        <dbReference type="Pfam" id="PF24994"/>
    </source>
</evidence>
<comment type="caution">
    <text evidence="5">The sequence shown here is derived from an EMBL/GenBank/DDBJ whole genome shotgun (WGS) entry which is preliminary data.</text>
</comment>
<feature type="coiled-coil region" evidence="1">
    <location>
        <begin position="193"/>
        <end position="220"/>
    </location>
</feature>
<evidence type="ECO:0000256" key="2">
    <source>
        <dbReference type="SAM" id="MobiDB-lite"/>
    </source>
</evidence>
<dbReference type="InterPro" id="IPR006943">
    <property type="entry name" value="DUF641_pln"/>
</dbReference>
<protein>
    <submittedName>
        <fullName evidence="5">Protein GRAVITROPIC IN THE LIGHT 1 isoform X2</fullName>
    </submittedName>
</protein>
<evidence type="ECO:0000313" key="5">
    <source>
        <dbReference type="EMBL" id="RWR79384.1"/>
    </source>
</evidence>
<gene>
    <name evidence="5" type="ORF">CKAN_00795600</name>
</gene>
<dbReference type="InterPro" id="IPR040225">
    <property type="entry name" value="GIL1-like"/>
</dbReference>
<organism evidence="5 6">
    <name type="scientific">Cinnamomum micranthum f. kanehirae</name>
    <dbReference type="NCBI Taxonomy" id="337451"/>
    <lineage>
        <taxon>Eukaryota</taxon>
        <taxon>Viridiplantae</taxon>
        <taxon>Streptophyta</taxon>
        <taxon>Embryophyta</taxon>
        <taxon>Tracheophyta</taxon>
        <taxon>Spermatophyta</taxon>
        <taxon>Magnoliopsida</taxon>
        <taxon>Magnoliidae</taxon>
        <taxon>Laurales</taxon>
        <taxon>Lauraceae</taxon>
        <taxon>Cinnamomum</taxon>
    </lineage>
</organism>
<feature type="region of interest" description="Disordered" evidence="2">
    <location>
        <begin position="1"/>
        <end position="21"/>
    </location>
</feature>
<dbReference type="Pfam" id="PF04859">
    <property type="entry name" value="DUF641"/>
    <property type="match status" value="1"/>
</dbReference>
<accession>A0A3S4NN48</accession>
<evidence type="ECO:0000313" key="6">
    <source>
        <dbReference type="Proteomes" id="UP000283530"/>
    </source>
</evidence>
<reference evidence="5 6" key="1">
    <citation type="journal article" date="2019" name="Nat. Plants">
        <title>Stout camphor tree genome fills gaps in understanding of flowering plant genome evolution.</title>
        <authorList>
            <person name="Chaw S.M."/>
            <person name="Liu Y.C."/>
            <person name="Wu Y.W."/>
            <person name="Wang H.Y."/>
            <person name="Lin C.I."/>
            <person name="Wu C.S."/>
            <person name="Ke H.M."/>
            <person name="Chang L.Y."/>
            <person name="Hsu C.Y."/>
            <person name="Yang H.T."/>
            <person name="Sudianto E."/>
            <person name="Hsu M.H."/>
            <person name="Wu K.P."/>
            <person name="Wang L.N."/>
            <person name="Leebens-Mack J.H."/>
            <person name="Tsai I.J."/>
        </authorList>
    </citation>
    <scope>NUCLEOTIDE SEQUENCE [LARGE SCALE GENOMIC DNA]</scope>
    <source>
        <strain evidence="6">cv. Chaw 1501</strain>
        <tissue evidence="5">Young leaves</tissue>
    </source>
</reference>
<feature type="domain" description="GIL1/IRKI C-terminal" evidence="4">
    <location>
        <begin position="427"/>
        <end position="478"/>
    </location>
</feature>
<evidence type="ECO:0000259" key="3">
    <source>
        <dbReference type="Pfam" id="PF04859"/>
    </source>
</evidence>
<name>A0A3S4NN48_9MAGN</name>
<feature type="region of interest" description="Disordered" evidence="2">
    <location>
        <begin position="56"/>
        <end position="82"/>
    </location>
</feature>
<dbReference type="Proteomes" id="UP000283530">
    <property type="component" value="Unassembled WGS sequence"/>
</dbReference>
<dbReference type="InterPro" id="IPR056813">
    <property type="entry name" value="GIL1_IRKI_C"/>
</dbReference>
<keyword evidence="1" id="KW-0175">Coiled coil</keyword>
<dbReference type="GO" id="GO:0009959">
    <property type="term" value="P:negative gravitropism"/>
    <property type="evidence" value="ECO:0007669"/>
    <property type="project" value="InterPro"/>
</dbReference>
<keyword evidence="6" id="KW-1185">Reference proteome</keyword>
<feature type="compositionally biased region" description="Basic and acidic residues" evidence="2">
    <location>
        <begin position="72"/>
        <end position="82"/>
    </location>
</feature>
<feature type="domain" description="DUF641" evidence="3">
    <location>
        <begin position="104"/>
        <end position="219"/>
    </location>
</feature>
<dbReference type="STRING" id="337451.A0A3S4NN48"/>
<dbReference type="OrthoDB" id="678887at2759"/>
<dbReference type="EMBL" id="QPKB01000003">
    <property type="protein sequence ID" value="RWR79384.1"/>
    <property type="molecule type" value="Genomic_DNA"/>
</dbReference>
<evidence type="ECO:0000256" key="1">
    <source>
        <dbReference type="SAM" id="Coils"/>
    </source>
</evidence>
<dbReference type="PANTHER" id="PTHR31161">
    <property type="entry name" value="PROTEIN GRAVITROPIC IN THE LIGHT 1"/>
    <property type="match status" value="1"/>
</dbReference>
<dbReference type="AlphaFoldDB" id="A0A3S4NN48"/>
<dbReference type="GO" id="GO:0009639">
    <property type="term" value="P:response to red or far red light"/>
    <property type="evidence" value="ECO:0007669"/>
    <property type="project" value="InterPro"/>
</dbReference>
<sequence>MPTGVARSVSSSISFDQDTGEKRRRMATKVSNLCDVVHRVVSSSCLHHPLAQVREAGEETHFDEKAAEEEEEKKGEGVVERETAVEEKEDDFRFRVLKGEEEERVRAMEDLMEEVFEAVSSVKRAYVRLQEAHCPWDPEKMRVADVAVVAELKRLMTLRERFRRKGRGGGGGGTKRLDPYRGVAVVGPYEAALEEVKREVKAKEAEVEGLKEKLRDVMKGGLHQLHRRGRSISRAAAAAAPTPELFISCMKQVKEGSKSFTSLLLSLLRSARCDISPTISSIIHSLNPPPPPHHTKHAIESYVTRNFFQGFENETFYLEGSLSSLLHPDKFRRDCFTQFCDMKGMDPAELLGILPNCNFGKFCNRKYLSMVPSNLEESLFGDLEQQRAVMAGDHPRTEFYIEFLRVAKAVWLLHLLSFSLVPVPNQFDASCGVDFHPEYMESVVKISEGRAPAGQMKVGFLVSPGFKLGRSVVKARVYLVSRLDQL</sequence>
<proteinExistence type="predicted"/>
<feature type="compositionally biased region" description="Polar residues" evidence="2">
    <location>
        <begin position="8"/>
        <end position="17"/>
    </location>
</feature>